<accession>A0A7W6LLG3</accession>
<evidence type="ECO:0000313" key="2">
    <source>
        <dbReference type="EMBL" id="MBB4146406.1"/>
    </source>
</evidence>
<gene>
    <name evidence="2" type="ORF">GGQ90_000159</name>
</gene>
<sequence length="240" mass="26468">MTTPDEPPVSKVEWEGAVRIIRSIYPPIDLFEDIADPADWPLLLSAEQKTNPRIMASVGNIDLVPSGRRVGGVGSSYLMASFTHVSIDRPSRFSGGEFGVLYVARNYETALFETIHHHAAFMARTSEPPGWTSQFREIVMKVDAELHDLRDDRNEFRACLDADSYRAAQQLAARLRTGGSNGIAYPSVRQTGGECVALFYPDCASGPVQGRHLDYHWDGKRVDLVRDAGSGAVFRVVEAA</sequence>
<evidence type="ECO:0000259" key="1">
    <source>
        <dbReference type="SMART" id="SM00953"/>
    </source>
</evidence>
<name>A0A7W6LLG3_9SPHN</name>
<keyword evidence="3" id="KW-1185">Reference proteome</keyword>
<dbReference type="SMART" id="SM00953">
    <property type="entry name" value="RES"/>
    <property type="match status" value="1"/>
</dbReference>
<dbReference type="Pfam" id="PF08808">
    <property type="entry name" value="RES"/>
    <property type="match status" value="1"/>
</dbReference>
<dbReference type="Proteomes" id="UP000590524">
    <property type="component" value="Unassembled WGS sequence"/>
</dbReference>
<comment type="caution">
    <text evidence="2">The sequence shown here is derived from an EMBL/GenBank/DDBJ whole genome shotgun (WGS) entry which is preliminary data.</text>
</comment>
<dbReference type="AlphaFoldDB" id="A0A7W6LLG3"/>
<dbReference type="InterPro" id="IPR014914">
    <property type="entry name" value="RES_dom"/>
</dbReference>
<protein>
    <recommendedName>
        <fullName evidence="1">RES domain-containing protein</fullName>
    </recommendedName>
</protein>
<dbReference type="EMBL" id="JACIEU010000001">
    <property type="protein sequence ID" value="MBB4146406.1"/>
    <property type="molecule type" value="Genomic_DNA"/>
</dbReference>
<reference evidence="2 3" key="1">
    <citation type="submission" date="2020-08" db="EMBL/GenBank/DDBJ databases">
        <title>Genomic Encyclopedia of Type Strains, Phase IV (KMG-IV): sequencing the most valuable type-strain genomes for metagenomic binning, comparative biology and taxonomic classification.</title>
        <authorList>
            <person name="Goeker M."/>
        </authorList>
    </citation>
    <scope>NUCLEOTIDE SEQUENCE [LARGE SCALE GENOMIC DNA]</scope>
    <source>
        <strain evidence="2 3">DSM 19371</strain>
    </source>
</reference>
<proteinExistence type="predicted"/>
<evidence type="ECO:0000313" key="3">
    <source>
        <dbReference type="Proteomes" id="UP000590524"/>
    </source>
</evidence>
<organism evidence="2 3">
    <name type="scientific">Sphingobium scionense</name>
    <dbReference type="NCBI Taxonomy" id="1404341"/>
    <lineage>
        <taxon>Bacteria</taxon>
        <taxon>Pseudomonadati</taxon>
        <taxon>Pseudomonadota</taxon>
        <taxon>Alphaproteobacteria</taxon>
        <taxon>Sphingomonadales</taxon>
        <taxon>Sphingomonadaceae</taxon>
        <taxon>Sphingobium</taxon>
    </lineage>
</organism>
<feature type="domain" description="RES" evidence="1">
    <location>
        <begin position="81"/>
        <end position="210"/>
    </location>
</feature>